<comment type="similarity">
    <text evidence="1">Belongs to the RutC family.</text>
</comment>
<dbReference type="PROSITE" id="PS01094">
    <property type="entry name" value="UPF0076"/>
    <property type="match status" value="1"/>
</dbReference>
<dbReference type="PANTHER" id="PTHR11803">
    <property type="entry name" value="2-IMINOBUTANOATE/2-IMINOPROPANOATE DEAMINASE RIDA"/>
    <property type="match status" value="1"/>
</dbReference>
<dbReference type="InterPro" id="IPR006175">
    <property type="entry name" value="YjgF/YER057c/UK114"/>
</dbReference>
<name>A0A100IS75_ASPNG</name>
<dbReference type="Proteomes" id="UP000068243">
    <property type="component" value="Unassembled WGS sequence"/>
</dbReference>
<dbReference type="Gene3D" id="3.30.1330.40">
    <property type="entry name" value="RutC-like"/>
    <property type="match status" value="1"/>
</dbReference>
<dbReference type="GO" id="GO:0005739">
    <property type="term" value="C:mitochondrion"/>
    <property type="evidence" value="ECO:0007669"/>
    <property type="project" value="TreeGrafter"/>
</dbReference>
<protein>
    <submittedName>
        <fullName evidence="2">Translation initiation inhibitor</fullName>
    </submittedName>
</protein>
<dbReference type="GO" id="GO:0005829">
    <property type="term" value="C:cytosol"/>
    <property type="evidence" value="ECO:0007669"/>
    <property type="project" value="TreeGrafter"/>
</dbReference>
<dbReference type="Pfam" id="PF01042">
    <property type="entry name" value="Ribonuc_L-PSP"/>
    <property type="match status" value="1"/>
</dbReference>
<proteinExistence type="inferred from homology"/>
<dbReference type="InterPro" id="IPR035959">
    <property type="entry name" value="RutC-like_sf"/>
</dbReference>
<evidence type="ECO:0000256" key="1">
    <source>
        <dbReference type="ARBA" id="ARBA00010552"/>
    </source>
</evidence>
<sequence>MFSATSRVLFSRLSTSSRLISSPLHSSLPISRLPSRIPYQFVTMSTGLDIVHTAGAAQPVGPYSQAIKVNGQIFLSGQIPLTKDGVLIEGSVTEKTRLCCENIKAVVEEAGSSVEKIFKVTVLLADMADFDEMNKEYAKFFAHKPARSCFAVKQLPKGVPVEIECIALA</sequence>
<dbReference type="PANTHER" id="PTHR11803:SF58">
    <property type="entry name" value="PROTEIN HMF1-RELATED"/>
    <property type="match status" value="1"/>
</dbReference>
<dbReference type="InterPro" id="IPR006056">
    <property type="entry name" value="RidA"/>
</dbReference>
<dbReference type="EMBL" id="BCMY01000021">
    <property type="protein sequence ID" value="GAQ46380.1"/>
    <property type="molecule type" value="Genomic_DNA"/>
</dbReference>
<accession>A0A100IS75</accession>
<reference evidence="3" key="1">
    <citation type="journal article" date="2016" name="Genome Announc.">
        <title>Draft genome sequence of Aspergillus niger strain An76.</title>
        <authorList>
            <person name="Gong W."/>
            <person name="Cheng Z."/>
            <person name="Zhang H."/>
            <person name="Liu L."/>
            <person name="Gao P."/>
            <person name="Wang L."/>
        </authorList>
    </citation>
    <scope>NUCLEOTIDE SEQUENCE [LARGE SCALE GENOMIC DNA]</scope>
    <source>
        <strain evidence="3">An76</strain>
    </source>
</reference>
<dbReference type="VEuPathDB" id="FungiDB:An12g00240"/>
<dbReference type="AlphaFoldDB" id="A0A100IS75"/>
<dbReference type="FunFam" id="3.30.1330.40:FF:000001">
    <property type="entry name" value="L-PSP family endoribonuclease"/>
    <property type="match status" value="1"/>
</dbReference>
<evidence type="ECO:0000313" key="2">
    <source>
        <dbReference type="EMBL" id="GAQ46380.1"/>
    </source>
</evidence>
<dbReference type="SUPFAM" id="SSF55298">
    <property type="entry name" value="YjgF-like"/>
    <property type="match status" value="1"/>
</dbReference>
<dbReference type="OMA" id="GSYFKEP"/>
<comment type="caution">
    <text evidence="2">The sequence shown here is derived from an EMBL/GenBank/DDBJ whole genome shotgun (WGS) entry which is preliminary data.</text>
</comment>
<organism evidence="2 3">
    <name type="scientific">Aspergillus niger</name>
    <dbReference type="NCBI Taxonomy" id="5061"/>
    <lineage>
        <taxon>Eukaryota</taxon>
        <taxon>Fungi</taxon>
        <taxon>Dikarya</taxon>
        <taxon>Ascomycota</taxon>
        <taxon>Pezizomycotina</taxon>
        <taxon>Eurotiomycetes</taxon>
        <taxon>Eurotiomycetidae</taxon>
        <taxon>Eurotiales</taxon>
        <taxon>Aspergillaceae</taxon>
        <taxon>Aspergillus</taxon>
        <taxon>Aspergillus subgen. Circumdati</taxon>
    </lineage>
</organism>
<dbReference type="CDD" id="cd00448">
    <property type="entry name" value="YjgF_YER057c_UK114_family"/>
    <property type="match status" value="1"/>
</dbReference>
<dbReference type="GO" id="GO:0019239">
    <property type="term" value="F:deaminase activity"/>
    <property type="evidence" value="ECO:0007669"/>
    <property type="project" value="TreeGrafter"/>
</dbReference>
<dbReference type="VEuPathDB" id="FungiDB:ATCC64974_39210"/>
<dbReference type="VEuPathDB" id="FungiDB:ASPNIDRAFT2_1142996"/>
<dbReference type="NCBIfam" id="TIGR00004">
    <property type="entry name" value="Rid family detoxifying hydrolase"/>
    <property type="match status" value="1"/>
</dbReference>
<evidence type="ECO:0000313" key="3">
    <source>
        <dbReference type="Proteomes" id="UP000068243"/>
    </source>
</evidence>
<dbReference type="PaxDb" id="5061-CADANGAP00009295"/>
<dbReference type="VEuPathDB" id="FungiDB:M747DRAFT_295575"/>
<dbReference type="InterPro" id="IPR019897">
    <property type="entry name" value="RidA_CS"/>
</dbReference>
<gene>
    <name evidence="2" type="ORF">ABL_09041</name>
</gene>
<dbReference type="OrthoDB" id="309640at2759"/>